<organism evidence="1 2">
    <name type="scientific">Parapedobacter indicus</name>
    <dbReference type="NCBI Taxonomy" id="1477437"/>
    <lineage>
        <taxon>Bacteria</taxon>
        <taxon>Pseudomonadati</taxon>
        <taxon>Bacteroidota</taxon>
        <taxon>Sphingobacteriia</taxon>
        <taxon>Sphingobacteriales</taxon>
        <taxon>Sphingobacteriaceae</taxon>
        <taxon>Parapedobacter</taxon>
    </lineage>
</organism>
<keyword evidence="2" id="KW-1185">Reference proteome</keyword>
<name>A0A1I3CN91_9SPHI</name>
<gene>
    <name evidence="1" type="ORF">SAMN05444682_101107</name>
</gene>
<evidence type="ECO:0000313" key="1">
    <source>
        <dbReference type="EMBL" id="SFH75858.1"/>
    </source>
</evidence>
<accession>A0A1I3CN91</accession>
<dbReference type="STRING" id="1477437.SAMN05444682_101107"/>
<proteinExistence type="predicted"/>
<evidence type="ECO:0000313" key="2">
    <source>
        <dbReference type="Proteomes" id="UP000198670"/>
    </source>
</evidence>
<sequence length="33" mass="3625">MTQIITGVPSYADESKFIIGRLFKLPLRKSASG</sequence>
<dbReference type="Proteomes" id="UP000198670">
    <property type="component" value="Unassembled WGS sequence"/>
</dbReference>
<protein>
    <submittedName>
        <fullName evidence="1">Uncharacterized protein</fullName>
    </submittedName>
</protein>
<dbReference type="AlphaFoldDB" id="A0A1I3CN91"/>
<reference evidence="1 2" key="1">
    <citation type="submission" date="2016-10" db="EMBL/GenBank/DDBJ databases">
        <authorList>
            <person name="de Groot N.N."/>
        </authorList>
    </citation>
    <scope>NUCLEOTIDE SEQUENCE [LARGE SCALE GENOMIC DNA]</scope>
    <source>
        <strain evidence="1 2">RK1</strain>
    </source>
</reference>
<dbReference type="EMBL" id="FOQO01000001">
    <property type="protein sequence ID" value="SFH75858.1"/>
    <property type="molecule type" value="Genomic_DNA"/>
</dbReference>